<proteinExistence type="predicted"/>
<keyword evidence="2" id="KW-1185">Reference proteome</keyword>
<sequence>MINEELIDQLSAAAAALRLGVALIDLDKALRQWLVSRRNTSRKAPDQPRDVRG</sequence>
<organism evidence="1 2">
    <name type="scientific">Micromonospora humi</name>
    <dbReference type="NCBI Taxonomy" id="745366"/>
    <lineage>
        <taxon>Bacteria</taxon>
        <taxon>Bacillati</taxon>
        <taxon>Actinomycetota</taxon>
        <taxon>Actinomycetes</taxon>
        <taxon>Micromonosporales</taxon>
        <taxon>Micromonosporaceae</taxon>
        <taxon>Micromonospora</taxon>
    </lineage>
</organism>
<dbReference type="EMBL" id="FMDM01000010">
    <property type="protein sequence ID" value="SCG68449.1"/>
    <property type="molecule type" value="Genomic_DNA"/>
</dbReference>
<gene>
    <name evidence="1" type="ORF">GA0070213_110102</name>
</gene>
<evidence type="ECO:0000313" key="1">
    <source>
        <dbReference type="EMBL" id="SCG68449.1"/>
    </source>
</evidence>
<dbReference type="Proteomes" id="UP000199360">
    <property type="component" value="Unassembled WGS sequence"/>
</dbReference>
<dbReference type="RefSeq" id="WP_175441410.1">
    <property type="nucleotide sequence ID" value="NZ_FMDM01000010.1"/>
</dbReference>
<dbReference type="AlphaFoldDB" id="A0A1C5JE09"/>
<reference evidence="2" key="1">
    <citation type="submission" date="2016-06" db="EMBL/GenBank/DDBJ databases">
        <authorList>
            <person name="Varghese N."/>
            <person name="Submissions Spin"/>
        </authorList>
    </citation>
    <scope>NUCLEOTIDE SEQUENCE [LARGE SCALE GENOMIC DNA]</scope>
    <source>
        <strain evidence="2">DSM 45647</strain>
    </source>
</reference>
<accession>A0A1C5JE09</accession>
<evidence type="ECO:0000313" key="2">
    <source>
        <dbReference type="Proteomes" id="UP000199360"/>
    </source>
</evidence>
<name>A0A1C5JE09_9ACTN</name>
<protein>
    <submittedName>
        <fullName evidence="1">Uncharacterized protein</fullName>
    </submittedName>
</protein>